<keyword evidence="6" id="KW-0238">DNA-binding</keyword>
<evidence type="ECO:0000256" key="1">
    <source>
        <dbReference type="ARBA" id="ARBA00004123"/>
    </source>
</evidence>
<dbReference type="GO" id="GO:0005634">
    <property type="term" value="C:nucleus"/>
    <property type="evidence" value="ECO:0007669"/>
    <property type="project" value="UniProtKB-SubCell"/>
</dbReference>
<dbReference type="PANTHER" id="PTHR24394">
    <property type="entry name" value="ZINC FINGER PROTEIN"/>
    <property type="match status" value="1"/>
</dbReference>
<sequence length="782" mass="89033">MSAEKIEELANAQKTIIRWNALKDSLNMTDGQLLDILLTTYHETKPDNHCVQEHCKLTGVLNELNYQRVHGSKFCDLVIKVESFGNVQENEGTNNQKVLHVHKGLLCALLGKPFIAQLDNIQVMPVMKYEVPPMPSLVKKMLLGTENVLNVPQGFDYIVEYCYKGKFTPMEDFNIKQIQEVIDSMVENGDFKERMLAKLLMCSNETSFPQPTSPDNGIEISQNSERQVTIACLNELPSADDELGSVDNENIAPLARMGKSKDQDQDFLWGEGSGSENDNNVDENFHPGESSDASSDGDDLSDADDSFPDDPDFIDPMTRGCMCVECDRYFVSNEKLEEHLKDHENIKEKKALMAKKPRGRPKGSKNKPVPTSEIDLPKRRRRPRLTHHDGEVGSSRSYSAKSFKKVVGECCGEVFFKKMAFGVHVFEKHSDIVVQCAICASLIPIGDQLSHYQTAHNYGPFPDNNQQVLQKYINNFNGQEKSGEECKSNSGLITGMENRTIDFSTEFNNEDVLVTNPGRVSLNDNLPADLSLATNNSSLWHSDAVCTDCRQKMPMFKYLEHLQVQYNQAKEAIACSTRGINFKCLYMNCKLCVTVEKSIHLHTFFRTHMDRYHIKNALGDMRVTCPDCGRTVLKYYIKKHMEKHSKGPEKILQENKIVSCDVCGKTVKKRRLKIHQRTHYEQYPCQYCNKVFNRRENLHVHIRIHTGEKPYVCDICGKGFRQYVELRLHNRRHRKEETGASDNAGKTIMIVTPNTTQENSDQHQFQSLITSGSSQTFQYKLH</sequence>
<dbReference type="EMBL" id="LR787488">
    <property type="protein sequence ID" value="CAB3263350.1"/>
    <property type="molecule type" value="mRNA"/>
</dbReference>
<feature type="region of interest" description="Disordered" evidence="9">
    <location>
        <begin position="347"/>
        <end position="395"/>
    </location>
</feature>
<evidence type="ECO:0000256" key="6">
    <source>
        <dbReference type="ARBA" id="ARBA00023125"/>
    </source>
</evidence>
<evidence type="ECO:0000256" key="9">
    <source>
        <dbReference type="SAM" id="MobiDB-lite"/>
    </source>
</evidence>
<dbReference type="Pfam" id="PF00096">
    <property type="entry name" value="zf-C2H2"/>
    <property type="match status" value="1"/>
</dbReference>
<reference evidence="11" key="1">
    <citation type="submission" date="2020-04" db="EMBL/GenBank/DDBJ databases">
        <authorList>
            <person name="Neveu A P."/>
        </authorList>
    </citation>
    <scope>NUCLEOTIDE SEQUENCE</scope>
    <source>
        <tissue evidence="11">Whole embryo</tissue>
    </source>
</reference>
<accession>A0A6F9DJZ3</accession>
<evidence type="ECO:0000256" key="2">
    <source>
        <dbReference type="ARBA" id="ARBA00022723"/>
    </source>
</evidence>
<evidence type="ECO:0000256" key="5">
    <source>
        <dbReference type="ARBA" id="ARBA00022833"/>
    </source>
</evidence>
<dbReference type="GO" id="GO:0008270">
    <property type="term" value="F:zinc ion binding"/>
    <property type="evidence" value="ECO:0007669"/>
    <property type="project" value="UniProtKB-KW"/>
</dbReference>
<feature type="compositionally biased region" description="Basic residues" evidence="9">
    <location>
        <begin position="352"/>
        <end position="365"/>
    </location>
</feature>
<keyword evidence="2" id="KW-0479">Metal-binding</keyword>
<keyword evidence="7" id="KW-0539">Nucleus</keyword>
<organism evidence="11">
    <name type="scientific">Phallusia mammillata</name>
    <dbReference type="NCBI Taxonomy" id="59560"/>
    <lineage>
        <taxon>Eukaryota</taxon>
        <taxon>Metazoa</taxon>
        <taxon>Chordata</taxon>
        <taxon>Tunicata</taxon>
        <taxon>Ascidiacea</taxon>
        <taxon>Phlebobranchia</taxon>
        <taxon>Ascidiidae</taxon>
        <taxon>Phallusia</taxon>
    </lineage>
</organism>
<dbReference type="SUPFAM" id="SSF57667">
    <property type="entry name" value="beta-beta-alpha zinc fingers"/>
    <property type="match status" value="3"/>
</dbReference>
<name>A0A6F9DJZ3_9ASCI</name>
<dbReference type="Pfam" id="PF13912">
    <property type="entry name" value="zf-C2H2_6"/>
    <property type="match status" value="1"/>
</dbReference>
<dbReference type="SMART" id="SM00355">
    <property type="entry name" value="ZnF_C2H2"/>
    <property type="match status" value="6"/>
</dbReference>
<evidence type="ECO:0000256" key="3">
    <source>
        <dbReference type="ARBA" id="ARBA00022737"/>
    </source>
</evidence>
<dbReference type="GO" id="GO:0000981">
    <property type="term" value="F:DNA-binding transcription factor activity, RNA polymerase II-specific"/>
    <property type="evidence" value="ECO:0007669"/>
    <property type="project" value="TreeGrafter"/>
</dbReference>
<keyword evidence="3" id="KW-0677">Repeat</keyword>
<feature type="domain" description="C2H2-type" evidence="10">
    <location>
        <begin position="683"/>
        <end position="710"/>
    </location>
</feature>
<dbReference type="PROSITE" id="PS50157">
    <property type="entry name" value="ZINC_FINGER_C2H2_2"/>
    <property type="match status" value="3"/>
</dbReference>
<evidence type="ECO:0000256" key="8">
    <source>
        <dbReference type="PROSITE-ProRule" id="PRU00042"/>
    </source>
</evidence>
<dbReference type="GO" id="GO:0003677">
    <property type="term" value="F:DNA binding"/>
    <property type="evidence" value="ECO:0007669"/>
    <property type="project" value="UniProtKB-KW"/>
</dbReference>
<dbReference type="FunFam" id="3.30.160.60:FF:000425">
    <property type="entry name" value="PLAG1 like zinc finger 1"/>
    <property type="match status" value="1"/>
</dbReference>
<evidence type="ECO:0000256" key="7">
    <source>
        <dbReference type="ARBA" id="ARBA00023242"/>
    </source>
</evidence>
<protein>
    <submittedName>
        <fullName evidence="11">Uncharacterized protein LOC108951044</fullName>
    </submittedName>
</protein>
<dbReference type="FunFam" id="3.30.160.60:FF:000902">
    <property type="entry name" value="Zinc finger protein 445"/>
    <property type="match status" value="1"/>
</dbReference>
<dbReference type="AlphaFoldDB" id="A0A6F9DJZ3"/>
<keyword evidence="4 8" id="KW-0863">Zinc-finger</keyword>
<gene>
    <name evidence="11" type="primary">LOC108951044</name>
</gene>
<dbReference type="PROSITE" id="PS00028">
    <property type="entry name" value="ZINC_FINGER_C2H2_1"/>
    <property type="match status" value="3"/>
</dbReference>
<feature type="domain" description="C2H2-type" evidence="10">
    <location>
        <begin position="711"/>
        <end position="738"/>
    </location>
</feature>
<dbReference type="InterPro" id="IPR013087">
    <property type="entry name" value="Znf_C2H2_type"/>
</dbReference>
<feature type="region of interest" description="Disordered" evidence="9">
    <location>
        <begin position="255"/>
        <end position="312"/>
    </location>
</feature>
<evidence type="ECO:0000256" key="4">
    <source>
        <dbReference type="ARBA" id="ARBA00022771"/>
    </source>
</evidence>
<dbReference type="Gene3D" id="3.30.160.60">
    <property type="entry name" value="Classic Zinc Finger"/>
    <property type="match status" value="3"/>
</dbReference>
<proteinExistence type="evidence at transcript level"/>
<dbReference type="PANTHER" id="PTHR24394:SF44">
    <property type="entry name" value="ZINC FINGER PROTEIN 271-LIKE"/>
    <property type="match status" value="1"/>
</dbReference>
<feature type="compositionally biased region" description="Acidic residues" evidence="9">
    <location>
        <begin position="295"/>
        <end position="312"/>
    </location>
</feature>
<dbReference type="InterPro" id="IPR036236">
    <property type="entry name" value="Znf_C2H2_sf"/>
</dbReference>
<evidence type="ECO:0000259" key="10">
    <source>
        <dbReference type="PROSITE" id="PS50157"/>
    </source>
</evidence>
<evidence type="ECO:0000313" key="11">
    <source>
        <dbReference type="EMBL" id="CAB3263350.1"/>
    </source>
</evidence>
<keyword evidence="5" id="KW-0862">Zinc</keyword>
<feature type="domain" description="C2H2-type" evidence="10">
    <location>
        <begin position="321"/>
        <end position="348"/>
    </location>
</feature>
<comment type="subcellular location">
    <subcellularLocation>
        <location evidence="1">Nucleus</location>
    </subcellularLocation>
</comment>